<accession>A0A485M6U3</accession>
<evidence type="ECO:0000313" key="2">
    <source>
        <dbReference type="EMBL" id="VFU78654.1"/>
    </source>
</evidence>
<protein>
    <submittedName>
        <fullName evidence="2">NADH dehydrogenase subunit 6</fullName>
    </submittedName>
</protein>
<evidence type="ECO:0000256" key="1">
    <source>
        <dbReference type="SAM" id="Phobius"/>
    </source>
</evidence>
<proteinExistence type="predicted"/>
<feature type="transmembrane region" description="Helical" evidence="1">
    <location>
        <begin position="74"/>
        <end position="97"/>
    </location>
</feature>
<keyword evidence="2" id="KW-0496">Mitochondrion</keyword>
<sequence>MNLMLILLAFSGGLFLASNTPHVLIISLLASTLMIVILLNMLSSFPWLSYILFLIFLGGILILFTYVSSLSSNLLFNMIKLEIAVMFTILACVVLFLNKTPYTINGALMLEYDTNMFMKELFTPSFYFLYLYLFIYLLITLLYVVMVMKVYYAPLRSAVL</sequence>
<keyword evidence="1" id="KW-0472">Membrane</keyword>
<organism evidence="2">
    <name type="scientific">Proasellus beticus</name>
    <dbReference type="NCBI Taxonomy" id="1281946"/>
    <lineage>
        <taxon>Eukaryota</taxon>
        <taxon>Metazoa</taxon>
        <taxon>Ecdysozoa</taxon>
        <taxon>Arthropoda</taxon>
        <taxon>Crustacea</taxon>
        <taxon>Multicrustacea</taxon>
        <taxon>Malacostraca</taxon>
        <taxon>Eumalacostraca</taxon>
        <taxon>Peracarida</taxon>
        <taxon>Isopoda</taxon>
        <taxon>Asellota</taxon>
        <taxon>Aselloidea</taxon>
        <taxon>Asellidae</taxon>
        <taxon>Proasellus</taxon>
    </lineage>
</organism>
<name>A0A485M6U3_9CRUS</name>
<feature type="transmembrane region" description="Helical" evidence="1">
    <location>
        <begin position="126"/>
        <end position="152"/>
    </location>
</feature>
<feature type="transmembrane region" description="Helical" evidence="1">
    <location>
        <begin position="50"/>
        <end position="68"/>
    </location>
</feature>
<dbReference type="AlphaFoldDB" id="A0A485M6U3"/>
<feature type="transmembrane region" description="Helical" evidence="1">
    <location>
        <begin position="26"/>
        <end position="43"/>
    </location>
</feature>
<keyword evidence="1" id="KW-1133">Transmembrane helix</keyword>
<gene>
    <name evidence="2" type="primary">nad6</name>
    <name evidence="2" type="ORF">PBTSMT01_0012</name>
</gene>
<reference evidence="2" key="1">
    <citation type="submission" date="2019-03" db="EMBL/GenBank/DDBJ databases">
        <authorList>
            <person name="Lefebure T."/>
            <person name="Lefebure T."/>
        </authorList>
    </citation>
    <scope>NUCLEOTIDE SEQUENCE [LARGE SCALE GENOMIC DNA]</scope>
</reference>
<keyword evidence="1" id="KW-0812">Transmembrane</keyword>
<geneLocation type="mitochondrion" evidence="2"/>
<dbReference type="EMBL" id="LR536604">
    <property type="protein sequence ID" value="VFU78654.1"/>
    <property type="molecule type" value="Genomic_DNA"/>
</dbReference>